<dbReference type="Proteomes" id="UP000092634">
    <property type="component" value="Unassembled WGS sequence"/>
</dbReference>
<protein>
    <submittedName>
        <fullName evidence="2">Blue light sensor protein</fullName>
    </submittedName>
</protein>
<feature type="domain" description="BLUF" evidence="1">
    <location>
        <begin position="2"/>
        <end position="93"/>
    </location>
</feature>
<dbReference type="SUPFAM" id="SSF54975">
    <property type="entry name" value="Acylphosphatase/BLUF domain-like"/>
    <property type="match status" value="1"/>
</dbReference>
<dbReference type="GO" id="GO:0071949">
    <property type="term" value="F:FAD binding"/>
    <property type="evidence" value="ECO:0007669"/>
    <property type="project" value="InterPro"/>
</dbReference>
<gene>
    <name evidence="2" type="ORF">BA896_016945</name>
</gene>
<name>A0A1E8PNL7_9BURK</name>
<dbReference type="GO" id="GO:0009882">
    <property type="term" value="F:blue light photoreceptor activity"/>
    <property type="evidence" value="ECO:0007669"/>
    <property type="project" value="InterPro"/>
</dbReference>
<evidence type="ECO:0000313" key="3">
    <source>
        <dbReference type="Proteomes" id="UP000092634"/>
    </source>
</evidence>
<comment type="caution">
    <text evidence="2">The sequence shown here is derived from an EMBL/GenBank/DDBJ whole genome shotgun (WGS) entry which is preliminary data.</text>
</comment>
<dbReference type="AlphaFoldDB" id="A0A1E8PNL7"/>
<proteinExistence type="predicted"/>
<dbReference type="Gene3D" id="3.30.70.100">
    <property type="match status" value="1"/>
</dbReference>
<accession>A0A1E8PNL7</accession>
<dbReference type="Pfam" id="PF04940">
    <property type="entry name" value="BLUF"/>
    <property type="match status" value="1"/>
</dbReference>
<reference evidence="2 3" key="1">
    <citation type="submission" date="2016-10" db="EMBL/GenBank/DDBJ databases">
        <title>Updated version of Genome Assembly of Janthinobacterium lividum ERGS5:01.</title>
        <authorList>
            <person name="Kumar R."/>
            <person name="Acharya V."/>
            <person name="Singh D."/>
        </authorList>
    </citation>
    <scope>NUCLEOTIDE SEQUENCE [LARGE SCALE GENOMIC DNA]</scope>
    <source>
        <strain evidence="2 3">ERGS5:01</strain>
    </source>
</reference>
<evidence type="ECO:0000313" key="2">
    <source>
        <dbReference type="EMBL" id="OFJ47430.1"/>
    </source>
</evidence>
<dbReference type="InterPro" id="IPR036046">
    <property type="entry name" value="Acylphosphatase-like_dom_sf"/>
</dbReference>
<dbReference type="PROSITE" id="PS50925">
    <property type="entry name" value="BLUF"/>
    <property type="match status" value="1"/>
</dbReference>
<dbReference type="EMBL" id="MAQB02000006">
    <property type="protein sequence ID" value="OFJ47430.1"/>
    <property type="molecule type" value="Genomic_DNA"/>
</dbReference>
<dbReference type="SMART" id="SM01034">
    <property type="entry name" value="BLUF"/>
    <property type="match status" value="1"/>
</dbReference>
<organism evidence="2 3">
    <name type="scientific">Janthinobacterium lividum</name>
    <dbReference type="NCBI Taxonomy" id="29581"/>
    <lineage>
        <taxon>Bacteria</taxon>
        <taxon>Pseudomonadati</taxon>
        <taxon>Pseudomonadota</taxon>
        <taxon>Betaproteobacteria</taxon>
        <taxon>Burkholderiales</taxon>
        <taxon>Oxalobacteraceae</taxon>
        <taxon>Janthinobacterium</taxon>
    </lineage>
</organism>
<sequence length="141" mass="15572">MLVRLLYASHAADTIDAATIGAILQQSRRHNPPSGITGVLCHSERFYLQLIEGGREQVNVLYARILSDTRHRGVTLLRYEEISQRRYAGWAMGQTNLDKLNPGTVLRYSMLPEFDPFALGGESSLSLIDELMAGAAVLGRA</sequence>
<evidence type="ECO:0000259" key="1">
    <source>
        <dbReference type="PROSITE" id="PS50925"/>
    </source>
</evidence>
<dbReference type="InterPro" id="IPR007024">
    <property type="entry name" value="BLUF_domain"/>
</dbReference>